<evidence type="ECO:0000313" key="1">
    <source>
        <dbReference type="EMBL" id="KAF2032353.1"/>
    </source>
</evidence>
<protein>
    <recommendedName>
        <fullName evidence="3">F-box domain-containing protein</fullName>
    </recommendedName>
</protein>
<gene>
    <name evidence="1" type="ORF">EK21DRAFT_110028</name>
</gene>
<evidence type="ECO:0008006" key="3">
    <source>
        <dbReference type="Google" id="ProtNLM"/>
    </source>
</evidence>
<dbReference type="EMBL" id="ML978173">
    <property type="protein sequence ID" value="KAF2032353.1"/>
    <property type="molecule type" value="Genomic_DNA"/>
</dbReference>
<sequence>MYLCDLPPEIFQHVIYYLVSSCGIRSSWVLCATCKTFARDIRHEILNNLPLRSLVDADTARMIDNSIGMLLMSKLTKPLDAETPLLDKIRQMYTFIKEALRPGRVEAQELLMKLCGAIGTCIGKTPMFIILGQPTRHYLGDPTSSIAYLSSPLNLYQKIIALIAVGDRDMLRTLLPQLLR</sequence>
<keyword evidence="2" id="KW-1185">Reference proteome</keyword>
<organism evidence="1 2">
    <name type="scientific">Setomelanomma holmii</name>
    <dbReference type="NCBI Taxonomy" id="210430"/>
    <lineage>
        <taxon>Eukaryota</taxon>
        <taxon>Fungi</taxon>
        <taxon>Dikarya</taxon>
        <taxon>Ascomycota</taxon>
        <taxon>Pezizomycotina</taxon>
        <taxon>Dothideomycetes</taxon>
        <taxon>Pleosporomycetidae</taxon>
        <taxon>Pleosporales</taxon>
        <taxon>Pleosporineae</taxon>
        <taxon>Phaeosphaeriaceae</taxon>
        <taxon>Setomelanomma</taxon>
    </lineage>
</organism>
<accession>A0A9P4HD53</accession>
<comment type="caution">
    <text evidence="1">The sequence shown here is derived from an EMBL/GenBank/DDBJ whole genome shotgun (WGS) entry which is preliminary data.</text>
</comment>
<reference evidence="1" key="1">
    <citation type="journal article" date="2020" name="Stud. Mycol.">
        <title>101 Dothideomycetes genomes: a test case for predicting lifestyles and emergence of pathogens.</title>
        <authorList>
            <person name="Haridas S."/>
            <person name="Albert R."/>
            <person name="Binder M."/>
            <person name="Bloem J."/>
            <person name="Labutti K."/>
            <person name="Salamov A."/>
            <person name="Andreopoulos B."/>
            <person name="Baker S."/>
            <person name="Barry K."/>
            <person name="Bills G."/>
            <person name="Bluhm B."/>
            <person name="Cannon C."/>
            <person name="Castanera R."/>
            <person name="Culley D."/>
            <person name="Daum C."/>
            <person name="Ezra D."/>
            <person name="Gonzalez J."/>
            <person name="Henrissat B."/>
            <person name="Kuo A."/>
            <person name="Liang C."/>
            <person name="Lipzen A."/>
            <person name="Lutzoni F."/>
            <person name="Magnuson J."/>
            <person name="Mondo S."/>
            <person name="Nolan M."/>
            <person name="Ohm R."/>
            <person name="Pangilinan J."/>
            <person name="Park H.-J."/>
            <person name="Ramirez L."/>
            <person name="Alfaro M."/>
            <person name="Sun H."/>
            <person name="Tritt A."/>
            <person name="Yoshinaga Y."/>
            <person name="Zwiers L.-H."/>
            <person name="Turgeon B."/>
            <person name="Goodwin S."/>
            <person name="Spatafora J."/>
            <person name="Crous P."/>
            <person name="Grigoriev I."/>
        </authorList>
    </citation>
    <scope>NUCLEOTIDE SEQUENCE</scope>
    <source>
        <strain evidence="1">CBS 110217</strain>
    </source>
</reference>
<dbReference type="OrthoDB" id="3671334at2759"/>
<evidence type="ECO:0000313" key="2">
    <source>
        <dbReference type="Proteomes" id="UP000799777"/>
    </source>
</evidence>
<dbReference type="AlphaFoldDB" id="A0A9P4HD53"/>
<proteinExistence type="predicted"/>
<dbReference type="Proteomes" id="UP000799777">
    <property type="component" value="Unassembled WGS sequence"/>
</dbReference>
<name>A0A9P4HD53_9PLEO</name>